<dbReference type="InterPro" id="IPR002919">
    <property type="entry name" value="TIL_dom"/>
</dbReference>
<feature type="domain" description="TIL" evidence="4">
    <location>
        <begin position="258"/>
        <end position="318"/>
    </location>
</feature>
<feature type="domain" description="TIL" evidence="4">
    <location>
        <begin position="393"/>
        <end position="453"/>
    </location>
</feature>
<dbReference type="EMBL" id="CADEBD010000314">
    <property type="protein sequence ID" value="CAB3243987.1"/>
    <property type="molecule type" value="Genomic_DNA"/>
</dbReference>
<dbReference type="Proteomes" id="UP000494256">
    <property type="component" value="Unassembled WGS sequence"/>
</dbReference>
<feature type="signal peptide" evidence="3">
    <location>
        <begin position="1"/>
        <end position="22"/>
    </location>
</feature>
<comment type="caution">
    <text evidence="5">The sequence shown here is derived from an EMBL/GenBank/DDBJ whole genome shotgun (WGS) entry which is preliminary data.</text>
</comment>
<feature type="domain" description="TIL" evidence="4">
    <location>
        <begin position="712"/>
        <end position="772"/>
    </location>
</feature>
<dbReference type="OrthoDB" id="6730643at2759"/>
<feature type="domain" description="TIL" evidence="4">
    <location>
        <begin position="890"/>
        <end position="948"/>
    </location>
</feature>
<protein>
    <recommendedName>
        <fullName evidence="4">TIL domain-containing protein</fullName>
    </recommendedName>
</protein>
<evidence type="ECO:0000259" key="4">
    <source>
        <dbReference type="Pfam" id="PF01826"/>
    </source>
</evidence>
<dbReference type="SUPFAM" id="SSF57567">
    <property type="entry name" value="Serine protease inhibitors"/>
    <property type="match status" value="7"/>
</dbReference>
<accession>A0A8S1AEC5</accession>
<keyword evidence="1" id="KW-0646">Protease inhibitor</keyword>
<dbReference type="AlphaFoldDB" id="A0A8S1AEC5"/>
<organism evidence="5 6">
    <name type="scientific">Arctia plantaginis</name>
    <name type="common">Wood tiger moth</name>
    <name type="synonym">Phalaena plantaginis</name>
    <dbReference type="NCBI Taxonomy" id="874455"/>
    <lineage>
        <taxon>Eukaryota</taxon>
        <taxon>Metazoa</taxon>
        <taxon>Ecdysozoa</taxon>
        <taxon>Arthropoda</taxon>
        <taxon>Hexapoda</taxon>
        <taxon>Insecta</taxon>
        <taxon>Pterygota</taxon>
        <taxon>Neoptera</taxon>
        <taxon>Endopterygota</taxon>
        <taxon>Lepidoptera</taxon>
        <taxon>Glossata</taxon>
        <taxon>Ditrysia</taxon>
        <taxon>Noctuoidea</taxon>
        <taxon>Erebidae</taxon>
        <taxon>Arctiinae</taxon>
        <taxon>Arctia</taxon>
    </lineage>
</organism>
<gene>
    <name evidence="5" type="ORF">APLA_LOCUS10620</name>
</gene>
<sequence length="957" mass="106345">MVLRSIIVIALATCLFVLNCDACDTEKCSTIEVTTSSDKHSSAVVTSKIKAKIPKKKKGMRCPKNEEFSICTQSISRAQFCSQRGQSLCSHDNNKCTKGCVCKKKYLRSNNGTCIPERQCDTDCGQNEVLEECPADCADDYCPTKDEEVGACLKPDQDQCPPPVCKCKFNYRRTKKGTCISTRDCPPFDCSARPNEEFHACPPLCPTDDCSQATPSGNCPQFGNILITLPCSPKCRCIKGYWRKNGICVPYEECPNICPLNEEYNSCTQATCRHQNCSTRNDPLSCPRIDPAFCKGGCVCKENYYRNKNGTCVPEEQCNDNPKPTCEDNEILDDCPAHCKSEHCPKCGEDNKRCEQPNPCPPPACKCRFNHRRAENGSCIPTVDCPPFDCSTKPNEQYTPCPPMCPSDSCGWPRITGKYPFRIGILLICNPKCQCKDGFGRLKNGTCVPFDECPDICPLNEQYNSCTQATCRHQNCSTRNDALSCPRIDPAFCKGGCVCKENYYRNKNGTCVPEEQCNDDPKPTCEDNEILDDCPSHCESEHCPKCEEDNKSVNAKMVYGRLKNGTCVPFDECPNICPLNEEYNSCTQATCRHQNCSTRNDPLSCPRIDPAFCKRGCVCKENYYRNKNGTCVPEEQCNDDPKPTCEDNEILDDCPSHCESEHCPKCEEDNKRCEQPNPCPPPACKCRFNHRRAENGSCIPTVDCPPFDCSTKPNEQYTPCPPICPSDSCGLPRLRGKCPFRIGIVLECKPKCQCKDGYGRLENGTCVPYDECPNLCPTNEEYNSCKKDCVCKENHYRNDKGVCVEDEKGPVPLCPNPNEEYKKSFISNCPLLGTCTSIVAKFKCDKPEVASCICKTNSNNHDGKMGGSLAILFCLLVSNLIISDVKAITCPLNEVVNDCANALCKIEKCSERGQPPLCALVKHCKPGCNCKDGYLRIESGLCIPEYQCPPIRDPQPA</sequence>
<keyword evidence="3" id="KW-0732">Signal</keyword>
<feature type="domain" description="TIL" evidence="4">
    <location>
        <begin position="62"/>
        <end position="120"/>
    </location>
</feature>
<dbReference type="Pfam" id="PF01826">
    <property type="entry name" value="TIL"/>
    <property type="match status" value="7"/>
</dbReference>
<evidence type="ECO:0000256" key="2">
    <source>
        <dbReference type="ARBA" id="ARBA00023157"/>
    </source>
</evidence>
<dbReference type="CDD" id="cd19941">
    <property type="entry name" value="TIL"/>
    <property type="match status" value="6"/>
</dbReference>
<feature type="chain" id="PRO_5035792823" description="TIL domain-containing protein" evidence="3">
    <location>
        <begin position="23"/>
        <end position="957"/>
    </location>
</feature>
<dbReference type="GO" id="GO:0030414">
    <property type="term" value="F:peptidase inhibitor activity"/>
    <property type="evidence" value="ECO:0007669"/>
    <property type="project" value="UniProtKB-KW"/>
</dbReference>
<reference evidence="5 6" key="1">
    <citation type="submission" date="2020-04" db="EMBL/GenBank/DDBJ databases">
        <authorList>
            <person name="Wallbank WR R."/>
            <person name="Pardo Diaz C."/>
            <person name="Kozak K."/>
            <person name="Martin S."/>
            <person name="Jiggins C."/>
            <person name="Moest M."/>
            <person name="Warren A I."/>
            <person name="Byers J.R.P. K."/>
            <person name="Montejo-Kovacevich G."/>
            <person name="Yen C E."/>
        </authorList>
    </citation>
    <scope>NUCLEOTIDE SEQUENCE [LARGE SCALE GENOMIC DNA]</scope>
</reference>
<dbReference type="Gene3D" id="2.10.25.10">
    <property type="entry name" value="Laminin"/>
    <property type="match status" value="10"/>
</dbReference>
<dbReference type="InterPro" id="IPR036084">
    <property type="entry name" value="Ser_inhib-like_sf"/>
</dbReference>
<evidence type="ECO:0000313" key="6">
    <source>
        <dbReference type="Proteomes" id="UP000494256"/>
    </source>
</evidence>
<evidence type="ECO:0000256" key="3">
    <source>
        <dbReference type="SAM" id="SignalP"/>
    </source>
</evidence>
<evidence type="ECO:0000256" key="1">
    <source>
        <dbReference type="ARBA" id="ARBA00022690"/>
    </source>
</evidence>
<dbReference type="PANTHER" id="PTHR23259">
    <property type="entry name" value="RIDDLE"/>
    <property type="match status" value="1"/>
</dbReference>
<proteinExistence type="predicted"/>
<feature type="domain" description="TIL" evidence="4">
    <location>
        <begin position="457"/>
        <end position="517"/>
    </location>
</feature>
<keyword evidence="2" id="KW-1015">Disulfide bond</keyword>
<feature type="domain" description="TIL" evidence="4">
    <location>
        <begin position="577"/>
        <end position="637"/>
    </location>
</feature>
<name>A0A8S1AEC5_ARCPL</name>
<evidence type="ECO:0000313" key="5">
    <source>
        <dbReference type="EMBL" id="CAB3243987.1"/>
    </source>
</evidence>
<dbReference type="PANTHER" id="PTHR23259:SF70">
    <property type="entry name" value="ACCESSORY GLAND PROTEIN ACP62F-RELATED"/>
    <property type="match status" value="1"/>
</dbReference>
<dbReference type="InterPro" id="IPR051368">
    <property type="entry name" value="SerProtInhib-TIL_Domain"/>
</dbReference>